<name>A0ABV2SKC3_9GAMM</name>
<dbReference type="InterPro" id="IPR017150">
    <property type="entry name" value="Pept_M20_glutamate_carboxypep"/>
</dbReference>
<comment type="cofactor">
    <cofactor evidence="1">
        <name>Zn(2+)</name>
        <dbReference type="ChEBI" id="CHEBI:29105"/>
    </cofactor>
</comment>
<evidence type="ECO:0000313" key="7">
    <source>
        <dbReference type="EMBL" id="MET4758211.1"/>
    </source>
</evidence>
<dbReference type="Pfam" id="PF01546">
    <property type="entry name" value="Peptidase_M20"/>
    <property type="match status" value="1"/>
</dbReference>
<dbReference type="InterPro" id="IPR050072">
    <property type="entry name" value="Peptidase_M20A"/>
</dbReference>
<dbReference type="PIRSF" id="PIRSF037238">
    <property type="entry name" value="Carboxypeptidase_G2"/>
    <property type="match status" value="1"/>
</dbReference>
<dbReference type="Proteomes" id="UP001549366">
    <property type="component" value="Unassembled WGS sequence"/>
</dbReference>
<keyword evidence="7" id="KW-0121">Carboxypeptidase</keyword>
<keyword evidence="5" id="KW-0170">Cobalt</keyword>
<feature type="domain" description="Peptidase M20 dimerisation" evidence="6">
    <location>
        <begin position="178"/>
        <end position="277"/>
    </location>
</feature>
<proteinExistence type="predicted"/>
<dbReference type="Pfam" id="PF07687">
    <property type="entry name" value="M20_dimer"/>
    <property type="match status" value="1"/>
</dbReference>
<dbReference type="SUPFAM" id="SSF55031">
    <property type="entry name" value="Bacterial exopeptidase dimerisation domain"/>
    <property type="match status" value="1"/>
</dbReference>
<sequence>MTSKEFKLEAYLEELKPLVNIDCGTNTPAGVARIADMMTEKYENIGWQVTREDFGEQVGPGLLVTNKPEAEQFDIMLIGHMDTVFPEGTVAEWSLTHDDEKAYGPGCADMKSGLLNIFLAVSSLPEDVMDRLNIAVVMNPDEETGSTFSGEWLKAVAKKSKCVLVAEAARADGSLVKARKGMAHYVIEFNGKAAHAGNEPEKGVSAITELAHWISTLNPETNFETGTTLNFGTVKGGTGSNVVPDFASTDLDIRFWDNDAYAALEQKIADMVANPSLEGISINLIRKAYKPAFTPNEDSEKLMALIEETGKDIDLPITWQAVGGGSDANLTGSLGVPTVDGLGPIGGAMHSRNEFMVLGSIAKRLELLRNVIINIAEKA</sequence>
<dbReference type="RefSeq" id="WP_354008313.1">
    <property type="nucleotide sequence ID" value="NZ_JBEWTA010000001.1"/>
</dbReference>
<keyword evidence="3 7" id="KW-0378">Hydrolase</keyword>
<keyword evidence="4" id="KW-0862">Zinc</keyword>
<reference evidence="7 8" key="1">
    <citation type="submission" date="2024-06" db="EMBL/GenBank/DDBJ databases">
        <title>Genomic Encyclopedia of Type Strains, Phase V (KMG-V): Genome sequencing to study the core and pangenomes of soil and plant-associated prokaryotes.</title>
        <authorList>
            <person name="Whitman W."/>
        </authorList>
    </citation>
    <scope>NUCLEOTIDE SEQUENCE [LARGE SCALE GENOMIC DNA]</scope>
    <source>
        <strain evidence="7 8">NE40</strain>
    </source>
</reference>
<evidence type="ECO:0000256" key="4">
    <source>
        <dbReference type="ARBA" id="ARBA00022833"/>
    </source>
</evidence>
<dbReference type="PANTHER" id="PTHR43808">
    <property type="entry name" value="ACETYLORNITHINE DEACETYLASE"/>
    <property type="match status" value="1"/>
</dbReference>
<dbReference type="Gene3D" id="3.40.630.10">
    <property type="entry name" value="Zn peptidases"/>
    <property type="match status" value="1"/>
</dbReference>
<dbReference type="GO" id="GO:0004180">
    <property type="term" value="F:carboxypeptidase activity"/>
    <property type="evidence" value="ECO:0007669"/>
    <property type="project" value="UniProtKB-KW"/>
</dbReference>
<dbReference type="EMBL" id="JBEWTB010000002">
    <property type="protein sequence ID" value="MET4758211.1"/>
    <property type="molecule type" value="Genomic_DNA"/>
</dbReference>
<dbReference type="PROSITE" id="PS00758">
    <property type="entry name" value="ARGE_DAPE_CPG2_1"/>
    <property type="match status" value="1"/>
</dbReference>
<gene>
    <name evidence="7" type="ORF">V5J35_003403</name>
</gene>
<dbReference type="PANTHER" id="PTHR43808:SF9">
    <property type="entry name" value="BLL0789 PROTEIN"/>
    <property type="match status" value="1"/>
</dbReference>
<dbReference type="SUPFAM" id="SSF53187">
    <property type="entry name" value="Zn-dependent exopeptidases"/>
    <property type="match status" value="1"/>
</dbReference>
<evidence type="ECO:0000259" key="6">
    <source>
        <dbReference type="Pfam" id="PF07687"/>
    </source>
</evidence>
<protein>
    <submittedName>
        <fullName evidence="7">Glutamate carboxypeptidase</fullName>
        <ecNumber evidence="7">3.4.17.11</ecNumber>
    </submittedName>
</protein>
<comment type="caution">
    <text evidence="7">The sequence shown here is derived from an EMBL/GenBank/DDBJ whole genome shotgun (WGS) entry which is preliminary data.</text>
</comment>
<evidence type="ECO:0000256" key="1">
    <source>
        <dbReference type="ARBA" id="ARBA00001947"/>
    </source>
</evidence>
<evidence type="ECO:0000313" key="8">
    <source>
        <dbReference type="Proteomes" id="UP001549366"/>
    </source>
</evidence>
<dbReference type="InterPro" id="IPR001261">
    <property type="entry name" value="ArgE/DapE_CS"/>
</dbReference>
<evidence type="ECO:0000256" key="5">
    <source>
        <dbReference type="ARBA" id="ARBA00023285"/>
    </source>
</evidence>
<dbReference type="EC" id="3.4.17.11" evidence="7"/>
<accession>A0ABV2SKC3</accession>
<dbReference type="InterPro" id="IPR036264">
    <property type="entry name" value="Bact_exopeptidase_dim_dom"/>
</dbReference>
<dbReference type="InterPro" id="IPR002933">
    <property type="entry name" value="Peptidase_M20"/>
</dbReference>
<evidence type="ECO:0000256" key="2">
    <source>
        <dbReference type="ARBA" id="ARBA00022723"/>
    </source>
</evidence>
<keyword evidence="8" id="KW-1185">Reference proteome</keyword>
<evidence type="ECO:0000256" key="3">
    <source>
        <dbReference type="ARBA" id="ARBA00022801"/>
    </source>
</evidence>
<organism evidence="7 8">
    <name type="scientific">Endozoicomonas lisbonensis</name>
    <dbReference type="NCBI Taxonomy" id="3120522"/>
    <lineage>
        <taxon>Bacteria</taxon>
        <taxon>Pseudomonadati</taxon>
        <taxon>Pseudomonadota</taxon>
        <taxon>Gammaproteobacteria</taxon>
        <taxon>Oceanospirillales</taxon>
        <taxon>Endozoicomonadaceae</taxon>
        <taxon>Endozoicomonas</taxon>
    </lineage>
</organism>
<dbReference type="Gene3D" id="3.30.70.360">
    <property type="match status" value="1"/>
</dbReference>
<dbReference type="InterPro" id="IPR011650">
    <property type="entry name" value="Peptidase_M20_dimer"/>
</dbReference>
<keyword evidence="2" id="KW-0479">Metal-binding</keyword>
<dbReference type="CDD" id="cd03885">
    <property type="entry name" value="M20_CPDG2"/>
    <property type="match status" value="1"/>
</dbReference>
<keyword evidence="7" id="KW-0645">Protease</keyword>